<comment type="similarity">
    <text evidence="1 2">Belongs to the anti-sigma-factor antagonist family.</text>
</comment>
<gene>
    <name evidence="5" type="ORF">ABT58_00990</name>
    <name evidence="4" type="ORF">JCM19237_2743</name>
</gene>
<organism evidence="4 6">
    <name type="scientific">Photobacterium aphoticum</name>
    <dbReference type="NCBI Taxonomy" id="754436"/>
    <lineage>
        <taxon>Bacteria</taxon>
        <taxon>Pseudomonadati</taxon>
        <taxon>Pseudomonadota</taxon>
        <taxon>Gammaproteobacteria</taxon>
        <taxon>Vibrionales</taxon>
        <taxon>Vibrionaceae</taxon>
        <taxon>Photobacterium</taxon>
    </lineage>
</organism>
<dbReference type="Proteomes" id="UP000036426">
    <property type="component" value="Unassembled WGS sequence"/>
</dbReference>
<name>A0A090QUR4_9GAMM</name>
<evidence type="ECO:0000256" key="2">
    <source>
        <dbReference type="RuleBase" id="RU003749"/>
    </source>
</evidence>
<evidence type="ECO:0000313" key="6">
    <source>
        <dbReference type="Proteomes" id="UP000029227"/>
    </source>
</evidence>
<dbReference type="Gene3D" id="3.30.750.24">
    <property type="entry name" value="STAS domain"/>
    <property type="match status" value="1"/>
</dbReference>
<feature type="domain" description="STAS" evidence="3">
    <location>
        <begin position="26"/>
        <end position="109"/>
    </location>
</feature>
<accession>A0A090QUR4</accession>
<dbReference type="PANTHER" id="PTHR33495">
    <property type="entry name" value="ANTI-SIGMA FACTOR ANTAGONIST TM_1081-RELATED-RELATED"/>
    <property type="match status" value="1"/>
</dbReference>
<dbReference type="NCBIfam" id="TIGR00377">
    <property type="entry name" value="ant_ant_sig"/>
    <property type="match status" value="1"/>
</dbReference>
<dbReference type="EMBL" id="BBMN01000012">
    <property type="protein sequence ID" value="GAL06646.1"/>
    <property type="molecule type" value="Genomic_DNA"/>
</dbReference>
<proteinExistence type="inferred from homology"/>
<evidence type="ECO:0000313" key="7">
    <source>
        <dbReference type="Proteomes" id="UP000036426"/>
    </source>
</evidence>
<evidence type="ECO:0000313" key="5">
    <source>
        <dbReference type="EMBL" id="KLV03125.1"/>
    </source>
</evidence>
<dbReference type="OrthoDB" id="9796076at2"/>
<dbReference type="RefSeq" id="WP_047872470.1">
    <property type="nucleotide sequence ID" value="NZ_BMYC01000011.1"/>
</dbReference>
<dbReference type="Proteomes" id="UP000029227">
    <property type="component" value="Unassembled WGS sequence"/>
</dbReference>
<dbReference type="InterPro" id="IPR003658">
    <property type="entry name" value="Anti-sigma_ant"/>
</dbReference>
<evidence type="ECO:0000313" key="4">
    <source>
        <dbReference type="EMBL" id="GAL06646.1"/>
    </source>
</evidence>
<evidence type="ECO:0000259" key="3">
    <source>
        <dbReference type="PROSITE" id="PS50801"/>
    </source>
</evidence>
<dbReference type="Pfam" id="PF01740">
    <property type="entry name" value="STAS"/>
    <property type="match status" value="1"/>
</dbReference>
<dbReference type="PATRIC" id="fig|754436.4.peg.209"/>
<dbReference type="AlphaFoldDB" id="A0A090QUR4"/>
<dbReference type="STRING" id="754436.JCM19237_2743"/>
<evidence type="ECO:0000256" key="1">
    <source>
        <dbReference type="ARBA" id="ARBA00009013"/>
    </source>
</evidence>
<dbReference type="PANTHER" id="PTHR33495:SF2">
    <property type="entry name" value="ANTI-SIGMA FACTOR ANTAGONIST TM_1081-RELATED"/>
    <property type="match status" value="1"/>
</dbReference>
<dbReference type="eggNOG" id="COG1366">
    <property type="taxonomic scope" value="Bacteria"/>
</dbReference>
<dbReference type="GO" id="GO:0043856">
    <property type="term" value="F:anti-sigma factor antagonist activity"/>
    <property type="evidence" value="ECO:0007669"/>
    <property type="project" value="InterPro"/>
</dbReference>
<dbReference type="InterPro" id="IPR036513">
    <property type="entry name" value="STAS_dom_sf"/>
</dbReference>
<reference evidence="4 6" key="1">
    <citation type="journal article" date="2014" name="Genome Announc.">
        <title>Draft Genome Sequences of Two Vibrionaceae Species, Vibrio ponticus C121 and Photobacterium aphoticum C119, Isolated as Coral Reef Microbiota.</title>
        <authorList>
            <person name="Al-saari N."/>
            <person name="Meirelles P.M."/>
            <person name="Mino S."/>
            <person name="Suda W."/>
            <person name="Oshima K."/>
            <person name="Hattori M."/>
            <person name="Ohkuma M."/>
            <person name="Thompson F.L."/>
            <person name="Gomez-Gil B."/>
            <person name="Sawabe T."/>
            <person name="Sawabe T."/>
        </authorList>
    </citation>
    <scope>NUCLEOTIDE SEQUENCE [LARGE SCALE GENOMIC DNA]</scope>
    <source>
        <strain evidence="4 6">JCM 19237</strain>
    </source>
</reference>
<dbReference type="EMBL" id="LDOV01000001">
    <property type="protein sequence ID" value="KLV03125.1"/>
    <property type="molecule type" value="Genomic_DNA"/>
</dbReference>
<comment type="caution">
    <text evidence="4">The sequence shown here is derived from an EMBL/GenBank/DDBJ whole genome shotgun (WGS) entry which is preliminary data.</text>
</comment>
<reference evidence="5 7" key="2">
    <citation type="submission" date="2015-05" db="EMBL/GenBank/DDBJ databases">
        <title>Photobacterium galathea sp. nov.</title>
        <authorList>
            <person name="Machado H."/>
            <person name="Gram L."/>
        </authorList>
    </citation>
    <scope>NUCLEOTIDE SEQUENCE [LARGE SCALE GENOMIC DNA]</scope>
    <source>
        <strain evidence="5 7">DSM 25995</strain>
    </source>
</reference>
<dbReference type="PROSITE" id="PS50801">
    <property type="entry name" value="STAS"/>
    <property type="match status" value="1"/>
</dbReference>
<dbReference type="SUPFAM" id="SSF52091">
    <property type="entry name" value="SpoIIaa-like"/>
    <property type="match status" value="1"/>
</dbReference>
<dbReference type="InterPro" id="IPR002645">
    <property type="entry name" value="STAS_dom"/>
</dbReference>
<keyword evidence="7" id="KW-1185">Reference proteome</keyword>
<protein>
    <recommendedName>
        <fullName evidence="2">Anti-sigma factor antagonist</fullName>
    </recommendedName>
</protein>
<dbReference type="CDD" id="cd07043">
    <property type="entry name" value="STAS_anti-anti-sigma_factors"/>
    <property type="match status" value="1"/>
</dbReference>
<sequence length="110" mass="12486">MQYEIIHKGQCTILQVNEARFDAKLAPQFRGVVEQHIDEIGHHLVLELTNVRFMDSSGLGAVMAVYKMLRGKKISVVNPQRPVRELLKLTRMDKLITHYDSIDSAIDALA</sequence>